<name>A0A9P5EMM1_COLSI</name>
<dbReference type="Gene3D" id="3.80.10.10">
    <property type="entry name" value="Ribonuclease Inhibitor"/>
    <property type="match status" value="1"/>
</dbReference>
<dbReference type="AlphaFoldDB" id="A0A9P5EMM1"/>
<dbReference type="InterPro" id="IPR032675">
    <property type="entry name" value="LRR_dom_sf"/>
</dbReference>
<reference evidence="2" key="1">
    <citation type="submission" date="2019-06" db="EMBL/GenBank/DDBJ databases">
        <authorList>
            <person name="Gan P."/>
            <person name="Shirasu K."/>
        </authorList>
    </citation>
    <scope>NUCLEOTIDE SEQUENCE [LARGE SCALE GENOMIC DNA]</scope>
    <source>
        <strain evidence="2">CAD2</strain>
    </source>
</reference>
<comment type="caution">
    <text evidence="2">The sequence shown here is derived from an EMBL/GenBank/DDBJ whole genome shotgun (WGS) entry which is preliminary data.</text>
</comment>
<evidence type="ECO:0000313" key="3">
    <source>
        <dbReference type="Proteomes" id="UP000711996"/>
    </source>
</evidence>
<feature type="compositionally biased region" description="Basic residues" evidence="1">
    <location>
        <begin position="24"/>
        <end position="37"/>
    </location>
</feature>
<feature type="region of interest" description="Disordered" evidence="1">
    <location>
        <begin position="209"/>
        <end position="249"/>
    </location>
</feature>
<protein>
    <submittedName>
        <fullName evidence="2">Uncharacterized protein</fullName>
    </submittedName>
</protein>
<sequence>MNTYSMTAGGADNGANNNTNGAAKLRRRAKKAKRTKKAGSAIKSDRLKSLDLLQKIGLALKAKRDASSTDGQAWDLRFSFRGLGGIPPPATLADGPELQAWRLEHNIRWMRMTPREHVGMQQQVLAKIEGRPSNSGASADKRIPSRCTVLGKGGIRAPRWLSVDEREAWREAHNERWSRMSKQERWEMKQQQEFSDNHYFGRQADNNREVDAARQQKAPKTPAAQEGVHSVLTSKKRARSPEGSEALSDPFYHGLEEFISDEESAIMPPNRKRVRFNEPEPVAATVEPPAQQLESREATEADGPELGVAAEESPTSSLEVLELAEEPLAPRVFVTPNPKANQPVIRVVTMDAEQEFAQKIIDGDDTPVSYFDFGPDFQLSDLHIHEILLRRPSFFQRVVRITAGSPKIRLPLTDTGLVRLVTACPILEDLSINGGTHLSDRSVAAVISKCKNIRHLAFCGANFEPNNVCGAALHQLVGTSVATNLEEIVLKNTKVYEATVKRLRDERPGLKISHSG</sequence>
<feature type="compositionally biased region" description="Low complexity" evidence="1">
    <location>
        <begin position="7"/>
        <end position="23"/>
    </location>
</feature>
<feature type="region of interest" description="Disordered" evidence="1">
    <location>
        <begin position="1"/>
        <end position="41"/>
    </location>
</feature>
<evidence type="ECO:0000256" key="1">
    <source>
        <dbReference type="SAM" id="MobiDB-lite"/>
    </source>
</evidence>
<proteinExistence type="predicted"/>
<keyword evidence="3" id="KW-1185">Reference proteome</keyword>
<dbReference type="OrthoDB" id="550575at2759"/>
<dbReference type="Proteomes" id="UP000711996">
    <property type="component" value="Unassembled WGS sequence"/>
</dbReference>
<feature type="compositionally biased region" description="Low complexity" evidence="1">
    <location>
        <begin position="279"/>
        <end position="290"/>
    </location>
</feature>
<evidence type="ECO:0000313" key="2">
    <source>
        <dbReference type="EMBL" id="KAF4854616.1"/>
    </source>
</evidence>
<accession>A0A9P5EMM1</accession>
<gene>
    <name evidence="2" type="ORF">CGCSCA2_v009585</name>
</gene>
<dbReference type="EMBL" id="QPMT01000033">
    <property type="protein sequence ID" value="KAF4854616.1"/>
    <property type="molecule type" value="Genomic_DNA"/>
</dbReference>
<organism evidence="2 3">
    <name type="scientific">Colletotrichum siamense</name>
    <name type="common">Anthracnose fungus</name>
    <dbReference type="NCBI Taxonomy" id="690259"/>
    <lineage>
        <taxon>Eukaryota</taxon>
        <taxon>Fungi</taxon>
        <taxon>Dikarya</taxon>
        <taxon>Ascomycota</taxon>
        <taxon>Pezizomycotina</taxon>
        <taxon>Sordariomycetes</taxon>
        <taxon>Hypocreomycetidae</taxon>
        <taxon>Glomerellales</taxon>
        <taxon>Glomerellaceae</taxon>
        <taxon>Colletotrichum</taxon>
        <taxon>Colletotrichum gloeosporioides species complex</taxon>
    </lineage>
</organism>
<feature type="region of interest" description="Disordered" evidence="1">
    <location>
        <begin position="279"/>
        <end position="317"/>
    </location>
</feature>